<dbReference type="Proteomes" id="UP000182932">
    <property type="component" value="Unassembled WGS sequence"/>
</dbReference>
<reference evidence="1 2" key="1">
    <citation type="submission" date="2016-10" db="EMBL/GenBank/DDBJ databases">
        <authorList>
            <person name="Varghese N."/>
            <person name="Submissions S."/>
        </authorList>
    </citation>
    <scope>NUCLEOTIDE SEQUENCE [LARGE SCALE GENOMIC DNA]</scope>
    <source>
        <strain evidence="1 2">FF3</strain>
    </source>
</reference>
<keyword evidence="2" id="KW-1185">Reference proteome</keyword>
<dbReference type="GeneID" id="80817301"/>
<accession>A0A975W7Y8</accession>
<evidence type="ECO:0000313" key="2">
    <source>
        <dbReference type="Proteomes" id="UP000182932"/>
    </source>
</evidence>
<proteinExistence type="predicted"/>
<dbReference type="RefSeq" id="WP_074835351.1">
    <property type="nucleotide sequence ID" value="NZ_CATLQZ010000001.1"/>
</dbReference>
<organism evidence="1 2">
    <name type="scientific">Marinovum algicola</name>
    <dbReference type="NCBI Taxonomy" id="42444"/>
    <lineage>
        <taxon>Bacteria</taxon>
        <taxon>Pseudomonadati</taxon>
        <taxon>Pseudomonadota</taxon>
        <taxon>Alphaproteobacteria</taxon>
        <taxon>Rhodobacterales</taxon>
        <taxon>Roseobacteraceae</taxon>
        <taxon>Marinovum</taxon>
    </lineage>
</organism>
<dbReference type="AlphaFoldDB" id="A0A975W7Y8"/>
<sequence length="76" mass="8328">MQGTNVHFRFPEPGWRQRLDTYFAGLGQGVNADPLIRARLGEVAGLEALSDAELAALGMDRSDIPARVFKDLFPQG</sequence>
<gene>
    <name evidence="1" type="ORF">SAMN04487940_102449</name>
</gene>
<dbReference type="EMBL" id="FNYY01000002">
    <property type="protein sequence ID" value="SEI94838.1"/>
    <property type="molecule type" value="Genomic_DNA"/>
</dbReference>
<name>A0A975W7Y8_9RHOB</name>
<comment type="caution">
    <text evidence="1">The sequence shown here is derived from an EMBL/GenBank/DDBJ whole genome shotgun (WGS) entry which is preliminary data.</text>
</comment>
<evidence type="ECO:0000313" key="1">
    <source>
        <dbReference type="EMBL" id="SEI94838.1"/>
    </source>
</evidence>
<evidence type="ECO:0008006" key="3">
    <source>
        <dbReference type="Google" id="ProtNLM"/>
    </source>
</evidence>
<protein>
    <recommendedName>
        <fullName evidence="3">DUF1127 domain-containing protein</fullName>
    </recommendedName>
</protein>